<feature type="transmembrane region" description="Helical" evidence="7">
    <location>
        <begin position="228"/>
        <end position="251"/>
    </location>
</feature>
<gene>
    <name evidence="9" type="ORF">V3M73_10455</name>
</gene>
<dbReference type="EMBL" id="JBAGNM010000026">
    <property type="protein sequence ID" value="MEW6955436.1"/>
    <property type="molecule type" value="Genomic_DNA"/>
</dbReference>
<name>A0ABV3NDY5_9ACTO</name>
<protein>
    <submittedName>
        <fullName evidence="9">ABC transporter ATP-binding protein</fullName>
    </submittedName>
</protein>
<dbReference type="SUPFAM" id="SSF90123">
    <property type="entry name" value="ABC transporter transmembrane region"/>
    <property type="match status" value="1"/>
</dbReference>
<dbReference type="PANTHER" id="PTHR43394:SF1">
    <property type="entry name" value="ATP-BINDING CASSETTE SUB-FAMILY B MEMBER 10, MITOCHONDRIAL"/>
    <property type="match status" value="1"/>
</dbReference>
<dbReference type="SUPFAM" id="SSF52540">
    <property type="entry name" value="P-loop containing nucleoside triphosphate hydrolases"/>
    <property type="match status" value="1"/>
</dbReference>
<evidence type="ECO:0000256" key="1">
    <source>
        <dbReference type="ARBA" id="ARBA00004651"/>
    </source>
</evidence>
<feature type="transmembrane region" description="Helical" evidence="7">
    <location>
        <begin position="257"/>
        <end position="276"/>
    </location>
</feature>
<evidence type="ECO:0000256" key="6">
    <source>
        <dbReference type="ARBA" id="ARBA00023136"/>
    </source>
</evidence>
<dbReference type="Gene3D" id="3.40.50.300">
    <property type="entry name" value="P-loop containing nucleotide triphosphate hydrolases"/>
    <property type="match status" value="1"/>
</dbReference>
<keyword evidence="2 7" id="KW-0812">Transmembrane</keyword>
<evidence type="ECO:0000259" key="8">
    <source>
        <dbReference type="PROSITE" id="PS50893"/>
    </source>
</evidence>
<dbReference type="InterPro" id="IPR003593">
    <property type="entry name" value="AAA+_ATPase"/>
</dbReference>
<keyword evidence="5 7" id="KW-1133">Transmembrane helix</keyword>
<evidence type="ECO:0000256" key="5">
    <source>
        <dbReference type="ARBA" id="ARBA00022989"/>
    </source>
</evidence>
<dbReference type="RefSeq" id="WP_367199534.1">
    <property type="nucleotide sequence ID" value="NZ_JBAGLV010000009.1"/>
</dbReference>
<feature type="transmembrane region" description="Helical" evidence="7">
    <location>
        <begin position="146"/>
        <end position="166"/>
    </location>
</feature>
<feature type="transmembrane region" description="Helical" evidence="7">
    <location>
        <begin position="118"/>
        <end position="140"/>
    </location>
</feature>
<evidence type="ECO:0000256" key="4">
    <source>
        <dbReference type="ARBA" id="ARBA00022840"/>
    </source>
</evidence>
<dbReference type="GO" id="GO:0005524">
    <property type="term" value="F:ATP binding"/>
    <property type="evidence" value="ECO:0007669"/>
    <property type="project" value="UniProtKB-KW"/>
</dbReference>
<comment type="subcellular location">
    <subcellularLocation>
        <location evidence="1">Cell membrane</location>
        <topology evidence="1">Multi-pass membrane protein</topology>
    </subcellularLocation>
</comment>
<reference evidence="9 10" key="1">
    <citation type="submission" date="2024-01" db="EMBL/GenBank/DDBJ databases">
        <title>Genomic analysis and antimicrobial resistance profiles of Trueperella pyogenes isolated from domestic and wild animals.</title>
        <authorList>
            <person name="Magossi G."/>
            <person name="Gzyl K.E."/>
            <person name="Holman D.B."/>
            <person name="Amat S."/>
        </authorList>
    </citation>
    <scope>NUCLEOTIDE SEQUENCE [LARGE SCALE GENOMIC DNA]</scope>
    <source>
        <strain evidence="9 10">1494</strain>
    </source>
</reference>
<feature type="transmembrane region" description="Helical" evidence="7">
    <location>
        <begin position="45"/>
        <end position="64"/>
    </location>
</feature>
<organism evidence="9 10">
    <name type="scientific">Trueperella pyogenes</name>
    <dbReference type="NCBI Taxonomy" id="1661"/>
    <lineage>
        <taxon>Bacteria</taxon>
        <taxon>Bacillati</taxon>
        <taxon>Actinomycetota</taxon>
        <taxon>Actinomycetes</taxon>
        <taxon>Actinomycetales</taxon>
        <taxon>Actinomycetaceae</taxon>
        <taxon>Trueperella</taxon>
    </lineage>
</organism>
<keyword evidence="6 7" id="KW-0472">Membrane</keyword>
<proteinExistence type="predicted"/>
<dbReference type="Proteomes" id="UP001555100">
    <property type="component" value="Unassembled WGS sequence"/>
</dbReference>
<sequence length="537" mass="59103">MKNTALWATVLAITYGVRVSAALVEVVAIANLLTNLSSNGGAALVWFAVMGGCYAVRYSVPVVLRYLHRVGGASFDAILINKLVQAVCTLPPLNVMNPNVRSEFERLMTAPGKAWMNVLFYTGRIIEIVVQGAGLSILIAHTIGPLRASLPLLLIPPVVFLALTVGKKRTRLERQLAQPRMRRNYLESVFTHRTYAQEVRVFGIDSPFTHNWREKSDSVRRILNRRELAYYGFLKLPVLGIGAALGLQLLFLTDDLISGSISIELFASFIVAYLSFVSSISWSLSESIDELTTNISVVRDICRFIAQSAPPSSAQQRTLDSSRGYQLTIEDLSFTYPGETNPVLNIPNATFASGMRYGIRGENGAGKTTLANILMGVFPEADYRGGVWLESEGVRRRLKSNDDVGVVQTPYSFPVSGHDFLRLGDSNLLPTSDVDNLFRGTGLTQNPDRLVTSGLADGTGLSGGQLKRLALARALSSSAPILILDEPTAWLDHTWSTWLVQRLEHDWKQRLVIIISHDEEFLAHCDVVMRLEKGGLA</sequence>
<accession>A0ABV3NDY5</accession>
<dbReference type="SMART" id="SM00382">
    <property type="entry name" value="AAA"/>
    <property type="match status" value="1"/>
</dbReference>
<evidence type="ECO:0000256" key="7">
    <source>
        <dbReference type="SAM" id="Phobius"/>
    </source>
</evidence>
<dbReference type="InterPro" id="IPR039421">
    <property type="entry name" value="Type_1_exporter"/>
</dbReference>
<keyword evidence="3" id="KW-0547">Nucleotide-binding</keyword>
<keyword evidence="4 9" id="KW-0067">ATP-binding</keyword>
<dbReference type="InterPro" id="IPR036640">
    <property type="entry name" value="ABC1_TM_sf"/>
</dbReference>
<evidence type="ECO:0000256" key="3">
    <source>
        <dbReference type="ARBA" id="ARBA00022741"/>
    </source>
</evidence>
<evidence type="ECO:0000313" key="9">
    <source>
        <dbReference type="EMBL" id="MEW6955436.1"/>
    </source>
</evidence>
<evidence type="ECO:0000256" key="2">
    <source>
        <dbReference type="ARBA" id="ARBA00022692"/>
    </source>
</evidence>
<keyword evidence="10" id="KW-1185">Reference proteome</keyword>
<dbReference type="Gene3D" id="1.20.1560.10">
    <property type="entry name" value="ABC transporter type 1, transmembrane domain"/>
    <property type="match status" value="1"/>
</dbReference>
<dbReference type="Pfam" id="PF00005">
    <property type="entry name" value="ABC_tran"/>
    <property type="match status" value="1"/>
</dbReference>
<evidence type="ECO:0000313" key="10">
    <source>
        <dbReference type="Proteomes" id="UP001555100"/>
    </source>
</evidence>
<dbReference type="InterPro" id="IPR027417">
    <property type="entry name" value="P-loop_NTPase"/>
</dbReference>
<comment type="caution">
    <text evidence="9">The sequence shown here is derived from an EMBL/GenBank/DDBJ whole genome shotgun (WGS) entry which is preliminary data.</text>
</comment>
<dbReference type="InterPro" id="IPR017871">
    <property type="entry name" value="ABC_transporter-like_CS"/>
</dbReference>
<dbReference type="InterPro" id="IPR003439">
    <property type="entry name" value="ABC_transporter-like_ATP-bd"/>
</dbReference>
<dbReference type="PROSITE" id="PS50893">
    <property type="entry name" value="ABC_TRANSPORTER_2"/>
    <property type="match status" value="1"/>
</dbReference>
<feature type="domain" description="ABC transporter" evidence="8">
    <location>
        <begin position="327"/>
        <end position="537"/>
    </location>
</feature>
<dbReference type="PROSITE" id="PS00211">
    <property type="entry name" value="ABC_TRANSPORTER_1"/>
    <property type="match status" value="1"/>
</dbReference>
<dbReference type="PANTHER" id="PTHR43394">
    <property type="entry name" value="ATP-DEPENDENT PERMEASE MDL1, MITOCHONDRIAL"/>
    <property type="match status" value="1"/>
</dbReference>